<proteinExistence type="predicted"/>
<dbReference type="SUPFAM" id="SSF56672">
    <property type="entry name" value="DNA/RNA polymerases"/>
    <property type="match status" value="1"/>
</dbReference>
<accession>A0AAW1K4M0</accession>
<dbReference type="AlphaFoldDB" id="A0AAW1K4M0"/>
<dbReference type="Proteomes" id="UP001458880">
    <property type="component" value="Unassembled WGS sequence"/>
</dbReference>
<protein>
    <submittedName>
        <fullName evidence="1">Uncharacterized protein</fullName>
    </submittedName>
</protein>
<reference evidence="1 2" key="1">
    <citation type="journal article" date="2024" name="BMC Genomics">
        <title>De novo assembly and annotation of Popillia japonica's genome with initial clues to its potential as an invasive pest.</title>
        <authorList>
            <person name="Cucini C."/>
            <person name="Boschi S."/>
            <person name="Funari R."/>
            <person name="Cardaioli E."/>
            <person name="Iannotti N."/>
            <person name="Marturano G."/>
            <person name="Paoli F."/>
            <person name="Bruttini M."/>
            <person name="Carapelli A."/>
            <person name="Frati F."/>
            <person name="Nardi F."/>
        </authorList>
    </citation>
    <scope>NUCLEOTIDE SEQUENCE [LARGE SCALE GENOMIC DNA]</scope>
    <source>
        <strain evidence="1">DMR45628</strain>
    </source>
</reference>
<sequence length="211" mass="24522">MTGPALQDELFCILLRFRQSRFVVSADVQKMYRQILVASEQTRLQRVFWRANPKDALRAYELQTVTYGTTAASYLAVKCLQKVAEQNAATYPEASERILRDFYMDDLLIGITSKDISVHKFPTKPELRLLWLKACNLNIQDDVTKYFSLTDLFPMTFEVLNPITKKKRKNVHKTLEPFVEVLNPITKKKRKNVHKTLEPFAKEQAQILPKL</sequence>
<dbReference type="GO" id="GO:0071897">
    <property type="term" value="P:DNA biosynthetic process"/>
    <property type="evidence" value="ECO:0007669"/>
    <property type="project" value="UniProtKB-ARBA"/>
</dbReference>
<evidence type="ECO:0000313" key="1">
    <source>
        <dbReference type="EMBL" id="KAK9712173.1"/>
    </source>
</evidence>
<keyword evidence="2" id="KW-1185">Reference proteome</keyword>
<dbReference type="PANTHER" id="PTHR47331">
    <property type="entry name" value="PHD-TYPE DOMAIN-CONTAINING PROTEIN"/>
    <property type="match status" value="1"/>
</dbReference>
<gene>
    <name evidence="1" type="ORF">QE152_g25018</name>
</gene>
<dbReference type="EMBL" id="JASPKY010000267">
    <property type="protein sequence ID" value="KAK9712173.1"/>
    <property type="molecule type" value="Genomic_DNA"/>
</dbReference>
<comment type="caution">
    <text evidence="1">The sequence shown here is derived from an EMBL/GenBank/DDBJ whole genome shotgun (WGS) entry which is preliminary data.</text>
</comment>
<dbReference type="InterPro" id="IPR043502">
    <property type="entry name" value="DNA/RNA_pol_sf"/>
</dbReference>
<evidence type="ECO:0000313" key="2">
    <source>
        <dbReference type="Proteomes" id="UP001458880"/>
    </source>
</evidence>
<organism evidence="1 2">
    <name type="scientific">Popillia japonica</name>
    <name type="common">Japanese beetle</name>
    <dbReference type="NCBI Taxonomy" id="7064"/>
    <lineage>
        <taxon>Eukaryota</taxon>
        <taxon>Metazoa</taxon>
        <taxon>Ecdysozoa</taxon>
        <taxon>Arthropoda</taxon>
        <taxon>Hexapoda</taxon>
        <taxon>Insecta</taxon>
        <taxon>Pterygota</taxon>
        <taxon>Neoptera</taxon>
        <taxon>Endopterygota</taxon>
        <taxon>Coleoptera</taxon>
        <taxon>Polyphaga</taxon>
        <taxon>Scarabaeiformia</taxon>
        <taxon>Scarabaeidae</taxon>
        <taxon>Rutelinae</taxon>
        <taxon>Popillia</taxon>
    </lineage>
</organism>
<name>A0AAW1K4M0_POPJA</name>